<dbReference type="RefSeq" id="WP_101596022.1">
    <property type="nucleotide sequence ID" value="NZ_FXZA01000018.1"/>
</dbReference>
<name>A0A2H1JRV7_BRELN</name>
<gene>
    <name evidence="1" type="ORF">BLIN101_02606</name>
</gene>
<dbReference type="OrthoDB" id="1664004at2"/>
<evidence type="ECO:0000313" key="1">
    <source>
        <dbReference type="EMBL" id="SMX90181.1"/>
    </source>
</evidence>
<dbReference type="AlphaFoldDB" id="A0A2H1JRV7"/>
<reference evidence="2" key="1">
    <citation type="submission" date="2017-03" db="EMBL/GenBank/DDBJ databases">
        <authorList>
            <person name="Monnet C."/>
        </authorList>
    </citation>
    <scope>NUCLEOTIDE SEQUENCE [LARGE SCALE GENOMIC DNA]</scope>
    <source>
        <strain evidence="2">Mu101</strain>
    </source>
</reference>
<organism evidence="1 2">
    <name type="scientific">Brevibacterium linens</name>
    <dbReference type="NCBI Taxonomy" id="1703"/>
    <lineage>
        <taxon>Bacteria</taxon>
        <taxon>Bacillati</taxon>
        <taxon>Actinomycetota</taxon>
        <taxon>Actinomycetes</taxon>
        <taxon>Micrococcales</taxon>
        <taxon>Brevibacteriaceae</taxon>
        <taxon>Brevibacterium</taxon>
    </lineage>
</organism>
<dbReference type="EMBL" id="FXZA01000018">
    <property type="protein sequence ID" value="SMX90181.1"/>
    <property type="molecule type" value="Genomic_DNA"/>
</dbReference>
<sequence>MNSHIDVEYEFHTDTPPGKDADAFSPTLREYHRHLWSKPLPSGQTFTLTTSARGYLRHESALGTFSLASDAITTRLKGRAAKLTKQIPLESLPTDLGYTIGSSIIFPGNRIGGAATINGARGFHPRIADRFDLTLECIRRHYLNIPSPLQGALQRYSDFFALFESFPQYVEFFLLQDLWDNSASRIKFLHRFDDFSTPAVPKSAEDLISYLHANNEFILARNRRIERYLSQSQS</sequence>
<accession>A0A2H1JRV7</accession>
<dbReference type="Pfam" id="PF22507">
    <property type="entry name" value="DUF6994"/>
    <property type="match status" value="1"/>
</dbReference>
<evidence type="ECO:0000313" key="2">
    <source>
        <dbReference type="Proteomes" id="UP000234498"/>
    </source>
</evidence>
<dbReference type="Proteomes" id="UP000234498">
    <property type="component" value="Unassembled WGS sequence"/>
</dbReference>
<proteinExistence type="predicted"/>
<dbReference type="InterPro" id="IPR054263">
    <property type="entry name" value="DUF6994"/>
</dbReference>
<protein>
    <submittedName>
        <fullName evidence="1">Uncharacterized protein</fullName>
    </submittedName>
</protein>